<dbReference type="EMBL" id="CP012673">
    <property type="protein sequence ID" value="AUX48480.1"/>
    <property type="molecule type" value="Genomic_DNA"/>
</dbReference>
<dbReference type="Pfam" id="PF09937">
    <property type="entry name" value="DUF2169"/>
    <property type="match status" value="1"/>
</dbReference>
<dbReference type="Pfam" id="PF00805">
    <property type="entry name" value="Pentapeptide"/>
    <property type="match status" value="4"/>
</dbReference>
<organism evidence="3 4">
    <name type="scientific">Sorangium cellulosum</name>
    <name type="common">Polyangium cellulosum</name>
    <dbReference type="NCBI Taxonomy" id="56"/>
    <lineage>
        <taxon>Bacteria</taxon>
        <taxon>Pseudomonadati</taxon>
        <taxon>Myxococcota</taxon>
        <taxon>Polyangia</taxon>
        <taxon>Polyangiales</taxon>
        <taxon>Polyangiaceae</taxon>
        <taxon>Sorangium</taxon>
    </lineage>
</organism>
<dbReference type="OrthoDB" id="5516327at2"/>
<dbReference type="InterPro" id="IPR051082">
    <property type="entry name" value="Pentapeptide-BTB/POZ_domain"/>
</dbReference>
<dbReference type="AlphaFoldDB" id="A0A2L0FA84"/>
<proteinExistence type="predicted"/>
<gene>
    <name evidence="3" type="ORF">SOCE26_100180</name>
</gene>
<feature type="compositionally biased region" description="Basic and acidic residues" evidence="1">
    <location>
        <begin position="347"/>
        <end position="356"/>
    </location>
</feature>
<feature type="region of interest" description="Disordered" evidence="1">
    <location>
        <begin position="46"/>
        <end position="74"/>
    </location>
</feature>
<name>A0A2L0FA84_SORCE</name>
<dbReference type="Proteomes" id="UP000238348">
    <property type="component" value="Chromosome"/>
</dbReference>
<dbReference type="InterPro" id="IPR018683">
    <property type="entry name" value="DUF2169"/>
</dbReference>
<dbReference type="SUPFAM" id="SSF141571">
    <property type="entry name" value="Pentapeptide repeat-like"/>
    <property type="match status" value="2"/>
</dbReference>
<dbReference type="PANTHER" id="PTHR14136">
    <property type="entry name" value="BTB_POZ DOMAIN-CONTAINING PROTEIN KCTD9"/>
    <property type="match status" value="1"/>
</dbReference>
<dbReference type="Gene3D" id="2.160.20.80">
    <property type="entry name" value="E3 ubiquitin-protein ligase SopA"/>
    <property type="match status" value="2"/>
</dbReference>
<feature type="domain" description="DUF2169" evidence="2">
    <location>
        <begin position="28"/>
        <end position="308"/>
    </location>
</feature>
<feature type="compositionally biased region" description="Basic and acidic residues" evidence="1">
    <location>
        <begin position="54"/>
        <end position="67"/>
    </location>
</feature>
<accession>A0A2L0FA84</accession>
<dbReference type="PANTHER" id="PTHR14136:SF17">
    <property type="entry name" value="BTB_POZ DOMAIN-CONTAINING PROTEIN KCTD9"/>
    <property type="match status" value="1"/>
</dbReference>
<evidence type="ECO:0000313" key="4">
    <source>
        <dbReference type="Proteomes" id="UP000238348"/>
    </source>
</evidence>
<feature type="region of interest" description="Disordered" evidence="1">
    <location>
        <begin position="336"/>
        <end position="396"/>
    </location>
</feature>
<feature type="compositionally biased region" description="Pro residues" evidence="1">
    <location>
        <begin position="520"/>
        <end position="538"/>
    </location>
</feature>
<evidence type="ECO:0000256" key="1">
    <source>
        <dbReference type="SAM" id="MobiDB-lite"/>
    </source>
</evidence>
<feature type="region of interest" description="Disordered" evidence="1">
    <location>
        <begin position="518"/>
        <end position="541"/>
    </location>
</feature>
<sequence length="777" mass="80732">MSSSWPADVVAVNSVSCGTVLWRTGGVLRVTVLVKAAFALAPDGDAAPLAPEPVQREDRYHDDDPSRSLRSASETAPYLPSAGVVLSGHAHASAGPVTALSARLALFRDGPLLDKTLHVFGDTAPGSSGPEPFERMPLVYERALGGPSFPWNPVGISAPPAGDAPAQAQGPGARRPNLVNPANPHGAASFGPIAPRWPARRLLQRVQAIPVDPGSAPLLDVPDGFDFRAFNPAPFDQQLPFLQGDEWIVLDNLTAGRPRIQTRLPSARARALGCWITARGASSPWDIHLSADSLAIDADRQMASIVWRGHLALERLDMLPHLRLFAGIELPGQPIRWPDPGAVAAAERTRGSRPEEPPVPELVRPGLSSAPPVGEQGPSASPSPPAPRHEAPHKRPGRTLLPLEITQAALPFTAAQPALPFAAARPALPFTAARPALPFTAAQPAVPLAAAQPALPFRDAPAMALQPPPRVAAGEAAKTEVAVAALGQTAAIVSDAVAPMEPPRPPLVEAAREVDLAPPAAEPPAPSAAEPPAPPAAEPPIDGLAARRRAEAKLAEGLDLDGEDLSGGDLSGLDFSGRSLARCALRGAKLRGARLADARLVEAALEGADLCGADLSRAVLTNARADGAELVEAVLEGADLSGASLSRANLQRARLARARGDGASLRAANLEGADLAGARFVGASFEDAILRDVKADQSDFTSARLDRADLGAASLRKARLVSAVLAHARLDLTDLRGADLTRANLHGAARRRAKIAGARMNDIDDAAPASPTEPDRS</sequence>
<evidence type="ECO:0000313" key="3">
    <source>
        <dbReference type="EMBL" id="AUX48480.1"/>
    </source>
</evidence>
<dbReference type="InterPro" id="IPR001646">
    <property type="entry name" value="5peptide_repeat"/>
</dbReference>
<evidence type="ECO:0000259" key="2">
    <source>
        <dbReference type="Pfam" id="PF09937"/>
    </source>
</evidence>
<reference evidence="3 4" key="1">
    <citation type="submission" date="2015-09" db="EMBL/GenBank/DDBJ databases">
        <title>Sorangium comparison.</title>
        <authorList>
            <person name="Zaburannyi N."/>
            <person name="Bunk B."/>
            <person name="Overmann J."/>
            <person name="Mueller R."/>
        </authorList>
    </citation>
    <scope>NUCLEOTIDE SEQUENCE [LARGE SCALE GENOMIC DNA]</scope>
    <source>
        <strain evidence="3 4">So ce26</strain>
    </source>
</reference>
<dbReference type="RefSeq" id="WP_104986331.1">
    <property type="nucleotide sequence ID" value="NZ_CP012673.1"/>
</dbReference>
<protein>
    <recommendedName>
        <fullName evidence="2">DUF2169 domain-containing protein</fullName>
    </recommendedName>
</protein>